<gene>
    <name evidence="2" type="ORF">NLI96_g10335</name>
</gene>
<evidence type="ECO:0000256" key="1">
    <source>
        <dbReference type="SAM" id="MobiDB-lite"/>
    </source>
</evidence>
<feature type="compositionally biased region" description="Basic and acidic residues" evidence="1">
    <location>
        <begin position="155"/>
        <end position="166"/>
    </location>
</feature>
<dbReference type="AlphaFoldDB" id="A0AAD5Y9D9"/>
<sequence length="280" mass="30520">MEPSTTPKKNSQDLPSTLRGSSALTYPHSAHQQTLHSKSVAAQGPTPILKVGPPRNGANPSCERCSRRGLVCTGILGIPCVPCHAAQRRCSFTGQPKRELLAGETEMPSISSYYQTKPVPTKDSETVPAAAKRSLTNSKLKRKSFDGMDSIGSEPKPKALKREETNKVPTVISQSKDRLPTIDFRTKLNKTNGSRSFCGAQTLTRKSTDVSQFVSSNLASKSLNDFLISQDKLSTRLVDDPVKEKIREAIEKIVKEKLDSMLDEIIDECFLSVAATLSSS</sequence>
<keyword evidence="3" id="KW-1185">Reference proteome</keyword>
<feature type="compositionally biased region" description="Polar residues" evidence="1">
    <location>
        <begin position="1"/>
        <end position="37"/>
    </location>
</feature>
<reference evidence="2" key="1">
    <citation type="submission" date="2022-07" db="EMBL/GenBank/DDBJ databases">
        <title>Genome Sequence of Physisporinus lineatus.</title>
        <authorList>
            <person name="Buettner E."/>
        </authorList>
    </citation>
    <scope>NUCLEOTIDE SEQUENCE</scope>
    <source>
        <strain evidence="2">VT162</strain>
    </source>
</reference>
<proteinExistence type="predicted"/>
<dbReference type="Proteomes" id="UP001212997">
    <property type="component" value="Unassembled WGS sequence"/>
</dbReference>
<evidence type="ECO:0000313" key="3">
    <source>
        <dbReference type="Proteomes" id="UP001212997"/>
    </source>
</evidence>
<accession>A0AAD5Y9D9</accession>
<protein>
    <recommendedName>
        <fullName evidence="4">Zn(2)-C6 fungal-type domain-containing protein</fullName>
    </recommendedName>
</protein>
<feature type="region of interest" description="Disordered" evidence="1">
    <location>
        <begin position="114"/>
        <end position="169"/>
    </location>
</feature>
<name>A0AAD5Y9D9_9APHY</name>
<comment type="caution">
    <text evidence="2">The sequence shown here is derived from an EMBL/GenBank/DDBJ whole genome shotgun (WGS) entry which is preliminary data.</text>
</comment>
<organism evidence="2 3">
    <name type="scientific">Meripilus lineatus</name>
    <dbReference type="NCBI Taxonomy" id="2056292"/>
    <lineage>
        <taxon>Eukaryota</taxon>
        <taxon>Fungi</taxon>
        <taxon>Dikarya</taxon>
        <taxon>Basidiomycota</taxon>
        <taxon>Agaricomycotina</taxon>
        <taxon>Agaricomycetes</taxon>
        <taxon>Polyporales</taxon>
        <taxon>Meripilaceae</taxon>
        <taxon>Meripilus</taxon>
    </lineage>
</organism>
<evidence type="ECO:0008006" key="4">
    <source>
        <dbReference type="Google" id="ProtNLM"/>
    </source>
</evidence>
<feature type="region of interest" description="Disordered" evidence="1">
    <location>
        <begin position="1"/>
        <end position="62"/>
    </location>
</feature>
<dbReference type="EMBL" id="JANAWD010000578">
    <property type="protein sequence ID" value="KAJ3477622.1"/>
    <property type="molecule type" value="Genomic_DNA"/>
</dbReference>
<evidence type="ECO:0000313" key="2">
    <source>
        <dbReference type="EMBL" id="KAJ3477622.1"/>
    </source>
</evidence>